<feature type="compositionally biased region" description="Basic and acidic residues" evidence="1">
    <location>
        <begin position="61"/>
        <end position="77"/>
    </location>
</feature>
<organism evidence="2 3">
    <name type="scientific">Pleurodeles waltl</name>
    <name type="common">Iberian ribbed newt</name>
    <dbReference type="NCBI Taxonomy" id="8319"/>
    <lineage>
        <taxon>Eukaryota</taxon>
        <taxon>Metazoa</taxon>
        <taxon>Chordata</taxon>
        <taxon>Craniata</taxon>
        <taxon>Vertebrata</taxon>
        <taxon>Euteleostomi</taxon>
        <taxon>Amphibia</taxon>
        <taxon>Batrachia</taxon>
        <taxon>Caudata</taxon>
        <taxon>Salamandroidea</taxon>
        <taxon>Salamandridae</taxon>
        <taxon>Pleurodelinae</taxon>
        <taxon>Pleurodeles</taxon>
    </lineage>
</organism>
<proteinExistence type="predicted"/>
<feature type="compositionally biased region" description="Basic and acidic residues" evidence="1">
    <location>
        <begin position="30"/>
        <end position="53"/>
    </location>
</feature>
<evidence type="ECO:0000313" key="3">
    <source>
        <dbReference type="Proteomes" id="UP001066276"/>
    </source>
</evidence>
<feature type="compositionally biased region" description="Basic and acidic residues" evidence="1">
    <location>
        <begin position="1"/>
        <end position="12"/>
    </location>
</feature>
<protein>
    <submittedName>
        <fullName evidence="2">Uncharacterized protein</fullName>
    </submittedName>
</protein>
<accession>A0AAV7MLT9</accession>
<name>A0AAV7MLT9_PLEWA</name>
<evidence type="ECO:0000313" key="2">
    <source>
        <dbReference type="EMBL" id="KAJ1103352.1"/>
    </source>
</evidence>
<sequence length="107" mass="12317">MEPGLNRRDRVRSGLAGDGTGARGRLLGRRSAEGVRRRPEERAPKKHSSKEADGASGPRPPDNRHLRLETGQRERKRELTLWTHKKFTGLYRGTERRWWRPEIGAPE</sequence>
<keyword evidence="3" id="KW-1185">Reference proteome</keyword>
<dbReference type="AlphaFoldDB" id="A0AAV7MLT9"/>
<reference evidence="2" key="1">
    <citation type="journal article" date="2022" name="bioRxiv">
        <title>Sequencing and chromosome-scale assembly of the giantPleurodeles waltlgenome.</title>
        <authorList>
            <person name="Brown T."/>
            <person name="Elewa A."/>
            <person name="Iarovenko S."/>
            <person name="Subramanian E."/>
            <person name="Araus A.J."/>
            <person name="Petzold A."/>
            <person name="Susuki M."/>
            <person name="Suzuki K.-i.T."/>
            <person name="Hayashi T."/>
            <person name="Toyoda A."/>
            <person name="Oliveira C."/>
            <person name="Osipova E."/>
            <person name="Leigh N.D."/>
            <person name="Simon A."/>
            <person name="Yun M.H."/>
        </authorList>
    </citation>
    <scope>NUCLEOTIDE SEQUENCE</scope>
    <source>
        <strain evidence="2">20211129_DDA</strain>
        <tissue evidence="2">Liver</tissue>
    </source>
</reference>
<gene>
    <name evidence="2" type="ORF">NDU88_000778</name>
</gene>
<dbReference type="EMBL" id="JANPWB010000013">
    <property type="protein sequence ID" value="KAJ1103352.1"/>
    <property type="molecule type" value="Genomic_DNA"/>
</dbReference>
<feature type="region of interest" description="Disordered" evidence="1">
    <location>
        <begin position="1"/>
        <end position="77"/>
    </location>
</feature>
<evidence type="ECO:0000256" key="1">
    <source>
        <dbReference type="SAM" id="MobiDB-lite"/>
    </source>
</evidence>
<comment type="caution">
    <text evidence="2">The sequence shown here is derived from an EMBL/GenBank/DDBJ whole genome shotgun (WGS) entry which is preliminary data.</text>
</comment>
<dbReference type="Proteomes" id="UP001066276">
    <property type="component" value="Chromosome 9"/>
</dbReference>